<dbReference type="PANTHER" id="PTHR43031">
    <property type="entry name" value="FAD-DEPENDENT OXIDOREDUCTASE"/>
    <property type="match status" value="1"/>
</dbReference>
<evidence type="ECO:0000313" key="2">
    <source>
        <dbReference type="EMBL" id="RIX33555.1"/>
    </source>
</evidence>
<dbReference type="OrthoDB" id="9800872at2"/>
<dbReference type="InterPro" id="IPR050229">
    <property type="entry name" value="GlpE_sulfurtransferase"/>
</dbReference>
<gene>
    <name evidence="2" type="ORF">D3M95_09980</name>
</gene>
<feature type="domain" description="Rhodanese" evidence="1">
    <location>
        <begin position="12"/>
        <end position="99"/>
    </location>
</feature>
<protein>
    <submittedName>
        <fullName evidence="2">Rhodanese-like domain-containing protein</fullName>
    </submittedName>
</protein>
<reference evidence="2 3" key="1">
    <citation type="submission" date="2018-09" db="EMBL/GenBank/DDBJ databases">
        <title>Optimization and identification of Corynebacterium falsenii FN1-14 from fish paste.</title>
        <authorList>
            <person name="Daroonpunt R."/>
            <person name="Tanasupawat S."/>
        </authorList>
    </citation>
    <scope>NUCLEOTIDE SEQUENCE [LARGE SCALE GENOMIC DNA]</scope>
    <source>
        <strain evidence="2 3">FN1-14</strain>
    </source>
</reference>
<sequence>MSEFETVQPKDVPANAQLIDVREADEFNDWHAVGATNIPLSELQVRYSELDLNKDIYVICLSGGRSAKACQWLEMNGIDAKNVANGSSGWRDEGLAIWRKEDEIS</sequence>
<dbReference type="STRING" id="1451189.CFAL_01680"/>
<dbReference type="Proteomes" id="UP000285278">
    <property type="component" value="Unassembled WGS sequence"/>
</dbReference>
<dbReference type="Gene3D" id="3.40.250.10">
    <property type="entry name" value="Rhodanese-like domain"/>
    <property type="match status" value="1"/>
</dbReference>
<dbReference type="SMART" id="SM00450">
    <property type="entry name" value="RHOD"/>
    <property type="match status" value="1"/>
</dbReference>
<dbReference type="SUPFAM" id="SSF52821">
    <property type="entry name" value="Rhodanese/Cell cycle control phosphatase"/>
    <property type="match status" value="1"/>
</dbReference>
<dbReference type="PROSITE" id="PS50206">
    <property type="entry name" value="RHODANESE_3"/>
    <property type="match status" value="1"/>
</dbReference>
<dbReference type="AlphaFoldDB" id="A0A418Q502"/>
<organism evidence="2 3">
    <name type="scientific">Corynebacterium falsenii</name>
    <dbReference type="NCBI Taxonomy" id="108486"/>
    <lineage>
        <taxon>Bacteria</taxon>
        <taxon>Bacillati</taxon>
        <taxon>Actinomycetota</taxon>
        <taxon>Actinomycetes</taxon>
        <taxon>Mycobacteriales</taxon>
        <taxon>Corynebacteriaceae</taxon>
        <taxon>Corynebacterium</taxon>
    </lineage>
</organism>
<dbReference type="Pfam" id="PF00581">
    <property type="entry name" value="Rhodanese"/>
    <property type="match status" value="1"/>
</dbReference>
<evidence type="ECO:0000313" key="3">
    <source>
        <dbReference type="Proteomes" id="UP000285278"/>
    </source>
</evidence>
<comment type="caution">
    <text evidence="2">The sequence shown here is derived from an EMBL/GenBank/DDBJ whole genome shotgun (WGS) entry which is preliminary data.</text>
</comment>
<dbReference type="CDD" id="cd00158">
    <property type="entry name" value="RHOD"/>
    <property type="match status" value="1"/>
</dbReference>
<proteinExistence type="predicted"/>
<dbReference type="EMBL" id="QXJK01000014">
    <property type="protein sequence ID" value="RIX33555.1"/>
    <property type="molecule type" value="Genomic_DNA"/>
</dbReference>
<dbReference type="InterPro" id="IPR001763">
    <property type="entry name" value="Rhodanese-like_dom"/>
</dbReference>
<dbReference type="RefSeq" id="WP_025402004.1">
    <property type="nucleotide sequence ID" value="NZ_CBCRUA010000016.1"/>
</dbReference>
<dbReference type="InterPro" id="IPR036873">
    <property type="entry name" value="Rhodanese-like_dom_sf"/>
</dbReference>
<name>A0A418Q502_9CORY</name>
<keyword evidence="3" id="KW-1185">Reference proteome</keyword>
<evidence type="ECO:0000259" key="1">
    <source>
        <dbReference type="PROSITE" id="PS50206"/>
    </source>
</evidence>
<dbReference type="PANTHER" id="PTHR43031:SF18">
    <property type="entry name" value="RHODANESE-RELATED SULFURTRANSFERASES"/>
    <property type="match status" value="1"/>
</dbReference>
<accession>A0A418Q502</accession>